<dbReference type="InterPro" id="IPR029058">
    <property type="entry name" value="AB_hydrolase_fold"/>
</dbReference>
<dbReference type="PaxDb" id="1198114-AciX9_0477"/>
<sequence>MKSIVLCADGTWNTPHGDTSTVTDTNVRKLYCALTNDPTQLKYYDSGVGTDGTPLDHLAGGAMGQGLFQKVQDCYAFLGNVYDPGDRIYLFGFSRGAYTARSLAGMIAAFGVPSINLDNSTVPRIFAAYREPDATKKAALKAALVTAYGLEEVKIQMVGVWDTVGSLGIPGIFFNMFNQKQFGFLDTKLHPSTTQAYHAVSIDERRAQFQPTLWTNADGSYRPNDANLEQVFFPGVHCDVGGSYEDSRLSDIPLSWMMQKAKENGLIFSAEAEKTYLTPGAANATGDPHDEWKILPWGLPEHRTIPPNATISNSVQMRLDGIKDYRPENVTLKDGKLSGYSVAAVLPYTKPGWA</sequence>
<dbReference type="EMBL" id="CP002480">
    <property type="protein sequence ID" value="ADW67549.1"/>
    <property type="molecule type" value="Genomic_DNA"/>
</dbReference>
<reference evidence="3" key="1">
    <citation type="submission" date="2011-01" db="EMBL/GenBank/DDBJ databases">
        <title>Complete sequence of chromosome of Acidobacterium sp. MP5ACTX9.</title>
        <authorList>
            <consortium name="US DOE Joint Genome Institute"/>
            <person name="Lucas S."/>
            <person name="Copeland A."/>
            <person name="Lapidus A."/>
            <person name="Cheng J.-F."/>
            <person name="Goodwin L."/>
            <person name="Pitluck S."/>
            <person name="Teshima H."/>
            <person name="Detter J.C."/>
            <person name="Han C."/>
            <person name="Tapia R."/>
            <person name="Land M."/>
            <person name="Hauser L."/>
            <person name="Kyrpides N."/>
            <person name="Ivanova N."/>
            <person name="Ovchinnikova G."/>
            <person name="Pagani I."/>
            <person name="Rawat S.R."/>
            <person name="Mannisto M."/>
            <person name="Haggblom M.M."/>
            <person name="Woyke T."/>
        </authorList>
    </citation>
    <scope>NUCLEOTIDE SEQUENCE [LARGE SCALE GENOMIC DNA]</scope>
    <source>
        <strain evidence="3">MP5ACTX9</strain>
    </source>
</reference>
<dbReference type="KEGG" id="acm:AciX9_0477"/>
<dbReference type="OrthoDB" id="4378831at2"/>
<dbReference type="InterPro" id="IPR018712">
    <property type="entry name" value="Tle1-like_cat"/>
</dbReference>
<dbReference type="RefSeq" id="WP_013578877.1">
    <property type="nucleotide sequence ID" value="NC_015064.1"/>
</dbReference>
<accession>E8WY10</accession>
<dbReference type="HOGENOM" id="CLU_005049_6_1_0"/>
<dbReference type="AlphaFoldDB" id="E8WY10"/>
<gene>
    <name evidence="2" type="ordered locus">AciX9_0477</name>
</gene>
<organism evidence="3">
    <name type="scientific">Granulicella tundricola (strain ATCC BAA-1859 / DSM 23138 / MP5ACTX9)</name>
    <dbReference type="NCBI Taxonomy" id="1198114"/>
    <lineage>
        <taxon>Bacteria</taxon>
        <taxon>Pseudomonadati</taxon>
        <taxon>Acidobacteriota</taxon>
        <taxon>Terriglobia</taxon>
        <taxon>Terriglobales</taxon>
        <taxon>Acidobacteriaceae</taxon>
        <taxon>Granulicella</taxon>
    </lineage>
</organism>
<feature type="domain" description="T6SS Phospholipase effector Tle1-like catalytic" evidence="1">
    <location>
        <begin position="2"/>
        <end position="259"/>
    </location>
</feature>
<protein>
    <recommendedName>
        <fullName evidence="1">T6SS Phospholipase effector Tle1-like catalytic domain-containing protein</fullName>
    </recommendedName>
</protein>
<dbReference type="SUPFAM" id="SSF53474">
    <property type="entry name" value="alpha/beta-Hydrolases"/>
    <property type="match status" value="1"/>
</dbReference>
<dbReference type="PANTHER" id="PTHR33840:SF1">
    <property type="entry name" value="TLE1 PHOSPHOLIPASE DOMAIN-CONTAINING PROTEIN"/>
    <property type="match status" value="1"/>
</dbReference>
<keyword evidence="3" id="KW-1185">Reference proteome</keyword>
<dbReference type="PANTHER" id="PTHR33840">
    <property type="match status" value="1"/>
</dbReference>
<dbReference type="Proteomes" id="UP000000343">
    <property type="component" value="Chromosome"/>
</dbReference>
<evidence type="ECO:0000313" key="2">
    <source>
        <dbReference type="EMBL" id="ADW67549.1"/>
    </source>
</evidence>
<evidence type="ECO:0000313" key="3">
    <source>
        <dbReference type="Proteomes" id="UP000000343"/>
    </source>
</evidence>
<dbReference type="eggNOG" id="COG3673">
    <property type="taxonomic scope" value="Bacteria"/>
</dbReference>
<dbReference type="Pfam" id="PF09994">
    <property type="entry name" value="T6SS_Tle1-like_cat"/>
    <property type="match status" value="1"/>
</dbReference>
<name>E8WY10_GRATM</name>
<evidence type="ECO:0000259" key="1">
    <source>
        <dbReference type="Pfam" id="PF09994"/>
    </source>
</evidence>
<proteinExistence type="predicted"/>